<dbReference type="SUPFAM" id="SSF52540">
    <property type="entry name" value="P-loop containing nucleoside triphosphate hydrolases"/>
    <property type="match status" value="1"/>
</dbReference>
<dbReference type="SMART" id="SM00421">
    <property type="entry name" value="HTH_LUXR"/>
    <property type="match status" value="1"/>
</dbReference>
<keyword evidence="1" id="KW-0547">Nucleotide-binding</keyword>
<accession>A0A7W7QYA9</accession>
<dbReference type="Pfam" id="PF00196">
    <property type="entry name" value="GerE"/>
    <property type="match status" value="1"/>
</dbReference>
<dbReference type="GO" id="GO:0006355">
    <property type="term" value="P:regulation of DNA-templated transcription"/>
    <property type="evidence" value="ECO:0007669"/>
    <property type="project" value="InterPro"/>
</dbReference>
<dbReference type="InterPro" id="IPR016032">
    <property type="entry name" value="Sig_transdc_resp-reg_C-effctor"/>
</dbReference>
<dbReference type="PRINTS" id="PR00038">
    <property type="entry name" value="HTHLUXR"/>
</dbReference>
<keyword evidence="4" id="KW-0238">DNA-binding</keyword>
<sequence>MFRGRSVETARLDQLLAQARAGQSAALVVRGAAGIGKSTLLAQAERAARASGMRVLRGSGVETESELPFAGLHLLLAGELHRLDRLPQAQAVALRTALGLGTGAGHGEGQGAGGSGSDRFLVGLAVLTLLADLADECPLLCLVDDAHWFDQESAATLLFVARRLGADRIAVLLAARDEDAPAFVTPGLAELRLGGLEPAEAEALLTELAPALSRNARELILREAAGNPLALGELPALQREDERYASPYGTVAVPMHSRLLDTFARTAAALPEPSQTLLLVAAADDTGELAVQLAAAARLGAGLADLAAAEQARLIQLDQGRLVFRHPVIRTAVYQSATSARKLTVHQAIAAALDGHPERADQRAWHLAAAATGPDEATARLLELSAERARARGGFAAVTAAYQRAARLSPGAAERGRRLVEAAQAACDAGRLDLAEELAAQAQGLGEPLVAARAVRIRATVADEQDRSRDAHAMLFDSALALAEQAPERAGALLFQAAQAAWHAGDHGGLDKSAARAKALDLPGAERIAALATLAAAQYRLDGAEAAEAARAARQLLAEQADAGCASGAEAGSAGSPSALRAEIQLGWWHLFGGELTAAHDLTAELERRCREHGAIGLVALAQLPLARTQVMLGRHRDAYATATDGLRIAQDTGQARLRVYLSTVLAQLAALRGDESECHELVAEALARGIAPSTVHAAGALSLLDLGLGRPAAALDRLAACAAAEDRQGVLASLPDLVEAAVRSDQPERGLQAAAWYQQAAAQSRQPWQEAIALRCRALLAGDPALAQAHYEQAVGLHLGSAGSPFELARTRLVYGEWLRRARRTGEARAQLRPAEQTFEGLGAVPWAERARAELRATGESVAPRTAGADLLDQLTPQELQVARLAAQGLSNREIGAQLFVSPRTAGYHLSHVYPKLGITSRTELARLGL</sequence>
<dbReference type="Pfam" id="PF13191">
    <property type="entry name" value="AAA_16"/>
    <property type="match status" value="1"/>
</dbReference>
<dbReference type="InterPro" id="IPR027417">
    <property type="entry name" value="P-loop_NTPase"/>
</dbReference>
<evidence type="ECO:0000256" key="1">
    <source>
        <dbReference type="ARBA" id="ARBA00022741"/>
    </source>
</evidence>
<dbReference type="SUPFAM" id="SSF46894">
    <property type="entry name" value="C-terminal effector domain of the bipartite response regulators"/>
    <property type="match status" value="1"/>
</dbReference>
<feature type="domain" description="HTH luxR-type" evidence="3">
    <location>
        <begin position="869"/>
        <end position="931"/>
    </location>
</feature>
<evidence type="ECO:0000313" key="4">
    <source>
        <dbReference type="EMBL" id="MBB4922060.1"/>
    </source>
</evidence>
<proteinExistence type="predicted"/>
<dbReference type="GO" id="GO:0004016">
    <property type="term" value="F:adenylate cyclase activity"/>
    <property type="evidence" value="ECO:0007669"/>
    <property type="project" value="TreeGrafter"/>
</dbReference>
<dbReference type="InterPro" id="IPR000792">
    <property type="entry name" value="Tscrpt_reg_LuxR_C"/>
</dbReference>
<dbReference type="InterPro" id="IPR041664">
    <property type="entry name" value="AAA_16"/>
</dbReference>
<dbReference type="PANTHER" id="PTHR16305:SF35">
    <property type="entry name" value="TRANSCRIPTIONAL ACTIVATOR DOMAIN"/>
    <property type="match status" value="1"/>
</dbReference>
<comment type="caution">
    <text evidence="4">The sequence shown here is derived from an EMBL/GenBank/DDBJ whole genome shotgun (WGS) entry which is preliminary data.</text>
</comment>
<dbReference type="CDD" id="cd06170">
    <property type="entry name" value="LuxR_C_like"/>
    <property type="match status" value="1"/>
</dbReference>
<protein>
    <submittedName>
        <fullName evidence="4">DNA-binding CsgD family transcriptional regulator</fullName>
    </submittedName>
</protein>
<gene>
    <name evidence="4" type="ORF">FHR34_001053</name>
</gene>
<keyword evidence="2" id="KW-0067">ATP-binding</keyword>
<dbReference type="RefSeq" id="WP_184934296.1">
    <property type="nucleotide sequence ID" value="NZ_JACHJV010000001.1"/>
</dbReference>
<keyword evidence="5" id="KW-1185">Reference proteome</keyword>
<reference evidence="4 5" key="1">
    <citation type="submission" date="2020-08" db="EMBL/GenBank/DDBJ databases">
        <title>Sequencing the genomes of 1000 actinobacteria strains.</title>
        <authorList>
            <person name="Klenk H.-P."/>
        </authorList>
    </citation>
    <scope>NUCLEOTIDE SEQUENCE [LARGE SCALE GENOMIC DNA]</scope>
    <source>
        <strain evidence="4 5">DSM 41654</strain>
    </source>
</reference>
<evidence type="ECO:0000313" key="5">
    <source>
        <dbReference type="Proteomes" id="UP000540506"/>
    </source>
</evidence>
<dbReference type="EMBL" id="JACHJV010000001">
    <property type="protein sequence ID" value="MBB4922060.1"/>
    <property type="molecule type" value="Genomic_DNA"/>
</dbReference>
<dbReference type="Proteomes" id="UP000540506">
    <property type="component" value="Unassembled WGS sequence"/>
</dbReference>
<dbReference type="InterPro" id="IPR036388">
    <property type="entry name" value="WH-like_DNA-bd_sf"/>
</dbReference>
<evidence type="ECO:0000256" key="2">
    <source>
        <dbReference type="ARBA" id="ARBA00022840"/>
    </source>
</evidence>
<dbReference type="GO" id="GO:0005737">
    <property type="term" value="C:cytoplasm"/>
    <property type="evidence" value="ECO:0007669"/>
    <property type="project" value="TreeGrafter"/>
</dbReference>
<dbReference type="PROSITE" id="PS50043">
    <property type="entry name" value="HTH_LUXR_2"/>
    <property type="match status" value="1"/>
</dbReference>
<organism evidence="4 5">
    <name type="scientific">Kitasatospora kifunensis</name>
    <name type="common">Streptomyces kifunensis</name>
    <dbReference type="NCBI Taxonomy" id="58351"/>
    <lineage>
        <taxon>Bacteria</taxon>
        <taxon>Bacillati</taxon>
        <taxon>Actinomycetota</taxon>
        <taxon>Actinomycetes</taxon>
        <taxon>Kitasatosporales</taxon>
        <taxon>Streptomycetaceae</taxon>
        <taxon>Kitasatospora</taxon>
    </lineage>
</organism>
<dbReference type="GO" id="GO:0003677">
    <property type="term" value="F:DNA binding"/>
    <property type="evidence" value="ECO:0007669"/>
    <property type="project" value="UniProtKB-KW"/>
</dbReference>
<dbReference type="PANTHER" id="PTHR16305">
    <property type="entry name" value="TESTICULAR SOLUBLE ADENYLYL CYCLASE"/>
    <property type="match status" value="1"/>
</dbReference>
<name>A0A7W7QYA9_KITKI</name>
<dbReference type="AlphaFoldDB" id="A0A7W7QYA9"/>
<dbReference type="GO" id="GO:0005524">
    <property type="term" value="F:ATP binding"/>
    <property type="evidence" value="ECO:0007669"/>
    <property type="project" value="UniProtKB-KW"/>
</dbReference>
<evidence type="ECO:0000259" key="3">
    <source>
        <dbReference type="PROSITE" id="PS50043"/>
    </source>
</evidence>
<dbReference type="Gene3D" id="1.10.10.10">
    <property type="entry name" value="Winged helix-like DNA-binding domain superfamily/Winged helix DNA-binding domain"/>
    <property type="match status" value="1"/>
</dbReference>